<sequence length="408" mass="43691">MWVPLFTACAGALSIQAEMVRRKSILVEETPNALREITLARGRRLNAVDAPMLEALFESLRHPAVLLSSLDSRAFCAGGDVRALTSEVVDFLWREAQTLARLEEREVSIAISSGVTMGFGAGLFVASRERVVTEGTVFAMPECRIGLCPDAGSLSFLRRLPRPIGLWVALTGARLTASDCLGLGLATRFVRRNSDDYAALREELRYAPLDELEVVLSRRCGVPPRDLASPLCSSEAVLAALERVAEAEDAAGVLANVEVERHRASTLVGSVSWQTRERAEAVFEVLDAGRDAMRASCPLALETTFAALSTLDANDPGRARLAEIVINANLATRPHFAHRVASLLGGGGGENSAISPPPPPLEEDDVKPRALALVARAQRALDALDSGMTTTDIKRTYLTSSSSSSSSS</sequence>
<evidence type="ECO:0000259" key="4">
    <source>
        <dbReference type="Pfam" id="PF16113"/>
    </source>
</evidence>
<accession>A0AAD7UCD6</accession>
<evidence type="ECO:0000256" key="2">
    <source>
        <dbReference type="ARBA" id="ARBA00011915"/>
    </source>
</evidence>
<reference evidence="5" key="1">
    <citation type="submission" date="2023-01" db="EMBL/GenBank/DDBJ databases">
        <title>Metagenome sequencing of chrysophaentin producing Chrysophaeum taylorii.</title>
        <authorList>
            <person name="Davison J."/>
            <person name="Bewley C."/>
        </authorList>
    </citation>
    <scope>NUCLEOTIDE SEQUENCE</scope>
    <source>
        <strain evidence="5">NIES-1699</strain>
    </source>
</reference>
<keyword evidence="6" id="KW-1185">Reference proteome</keyword>
<dbReference type="GO" id="GO:0006574">
    <property type="term" value="P:L-valine catabolic process"/>
    <property type="evidence" value="ECO:0007669"/>
    <property type="project" value="TreeGrafter"/>
</dbReference>
<dbReference type="InterPro" id="IPR045004">
    <property type="entry name" value="ECH_dom"/>
</dbReference>
<dbReference type="Gene3D" id="3.90.226.10">
    <property type="entry name" value="2-enoyl-CoA Hydratase, Chain A, domain 1"/>
    <property type="match status" value="1"/>
</dbReference>
<organism evidence="5 6">
    <name type="scientific">Chrysophaeum taylorii</name>
    <dbReference type="NCBI Taxonomy" id="2483200"/>
    <lineage>
        <taxon>Eukaryota</taxon>
        <taxon>Sar</taxon>
        <taxon>Stramenopiles</taxon>
        <taxon>Ochrophyta</taxon>
        <taxon>Pelagophyceae</taxon>
        <taxon>Pelagomonadales</taxon>
        <taxon>Pelagomonadaceae</taxon>
        <taxon>Chrysophaeum</taxon>
    </lineage>
</organism>
<evidence type="ECO:0000256" key="1">
    <source>
        <dbReference type="ARBA" id="ARBA00001709"/>
    </source>
</evidence>
<dbReference type="PANTHER" id="PTHR43176:SF3">
    <property type="entry name" value="3-HYDROXYISOBUTYRYL-COA HYDROLASE, MITOCHONDRIAL"/>
    <property type="match status" value="1"/>
</dbReference>
<keyword evidence="3" id="KW-0378">Hydrolase</keyword>
<evidence type="ECO:0000256" key="3">
    <source>
        <dbReference type="ARBA" id="ARBA00022801"/>
    </source>
</evidence>
<evidence type="ECO:0000313" key="6">
    <source>
        <dbReference type="Proteomes" id="UP001230188"/>
    </source>
</evidence>
<dbReference type="SUPFAM" id="SSF52096">
    <property type="entry name" value="ClpP/crotonase"/>
    <property type="match status" value="1"/>
</dbReference>
<protein>
    <recommendedName>
        <fullName evidence="2">3-hydroxyisobutyryl-CoA hydrolase</fullName>
        <ecNumber evidence="2">3.1.2.4</ecNumber>
    </recommendedName>
</protein>
<dbReference type="InterPro" id="IPR029045">
    <property type="entry name" value="ClpP/crotonase-like_dom_sf"/>
</dbReference>
<dbReference type="GO" id="GO:0003860">
    <property type="term" value="F:3-hydroxyisobutyryl-CoA hydrolase activity"/>
    <property type="evidence" value="ECO:0007669"/>
    <property type="project" value="UniProtKB-EC"/>
</dbReference>
<gene>
    <name evidence="5" type="ORF">CTAYLR_003537</name>
</gene>
<dbReference type="CDD" id="cd06558">
    <property type="entry name" value="crotonase-like"/>
    <property type="match status" value="1"/>
</dbReference>
<dbReference type="AlphaFoldDB" id="A0AAD7UCD6"/>
<dbReference type="PANTHER" id="PTHR43176">
    <property type="entry name" value="3-HYDROXYISOBUTYRYL-COA HYDROLASE-RELATED"/>
    <property type="match status" value="1"/>
</dbReference>
<dbReference type="Pfam" id="PF16113">
    <property type="entry name" value="ECH_2"/>
    <property type="match status" value="1"/>
</dbReference>
<dbReference type="EC" id="3.1.2.4" evidence="2"/>
<dbReference type="InterPro" id="IPR032259">
    <property type="entry name" value="HIBYL-CoA-H"/>
</dbReference>
<dbReference type="Proteomes" id="UP001230188">
    <property type="component" value="Unassembled WGS sequence"/>
</dbReference>
<proteinExistence type="predicted"/>
<comment type="catalytic activity">
    <reaction evidence="1">
        <text>3-hydroxy-2-methylpropanoyl-CoA + H2O = 3-hydroxy-2-methylpropanoate + CoA + H(+)</text>
        <dbReference type="Rhea" id="RHEA:20888"/>
        <dbReference type="ChEBI" id="CHEBI:11805"/>
        <dbReference type="ChEBI" id="CHEBI:15377"/>
        <dbReference type="ChEBI" id="CHEBI:15378"/>
        <dbReference type="ChEBI" id="CHEBI:57287"/>
        <dbReference type="ChEBI" id="CHEBI:57340"/>
        <dbReference type="EC" id="3.1.2.4"/>
    </reaction>
</comment>
<feature type="domain" description="Enoyl-CoA hydratase/isomerase" evidence="4">
    <location>
        <begin position="35"/>
        <end position="343"/>
    </location>
</feature>
<name>A0AAD7UCD6_9STRA</name>
<dbReference type="EMBL" id="JAQMWT010000389">
    <property type="protein sequence ID" value="KAJ8602195.1"/>
    <property type="molecule type" value="Genomic_DNA"/>
</dbReference>
<comment type="caution">
    <text evidence="5">The sequence shown here is derived from an EMBL/GenBank/DDBJ whole genome shotgun (WGS) entry which is preliminary data.</text>
</comment>
<evidence type="ECO:0000313" key="5">
    <source>
        <dbReference type="EMBL" id="KAJ8602195.1"/>
    </source>
</evidence>